<protein>
    <submittedName>
        <fullName evidence="1">Uncharacterized protein</fullName>
    </submittedName>
</protein>
<name>A0ABY0A2S0_9BURK</name>
<comment type="caution">
    <text evidence="1">The sequence shown here is derived from an EMBL/GenBank/DDBJ whole genome shotgun (WGS) entry which is preliminary data.</text>
</comment>
<evidence type="ECO:0000313" key="1">
    <source>
        <dbReference type="EMBL" id="RSZ32926.1"/>
    </source>
</evidence>
<dbReference type="EMBL" id="RXFQ01000012">
    <property type="protein sequence ID" value="RSZ32926.1"/>
    <property type="molecule type" value="Genomic_DNA"/>
</dbReference>
<organism evidence="1 2">
    <name type="scientific">Variovorax beijingensis</name>
    <dbReference type="NCBI Taxonomy" id="2496117"/>
    <lineage>
        <taxon>Bacteria</taxon>
        <taxon>Pseudomonadati</taxon>
        <taxon>Pseudomonadota</taxon>
        <taxon>Betaproteobacteria</taxon>
        <taxon>Burkholderiales</taxon>
        <taxon>Comamonadaceae</taxon>
        <taxon>Variovorax</taxon>
    </lineage>
</organism>
<reference evidence="1 2" key="1">
    <citation type="submission" date="2018-12" db="EMBL/GenBank/DDBJ databases">
        <title>The genome sequences of strain 502.</title>
        <authorList>
            <person name="Gao J."/>
            <person name="Sun J."/>
        </authorList>
    </citation>
    <scope>NUCLEOTIDE SEQUENCE [LARGE SCALE GENOMIC DNA]</scope>
    <source>
        <strain evidence="1 2">502</strain>
    </source>
</reference>
<sequence length="64" mass="6839">MLRLLQAWPKRASLGIAGPRGNANEAAVSAKDAPPAGLVELIRVDTSGDNTKHIQFTHISYKGK</sequence>
<gene>
    <name evidence="1" type="ORF">EJO66_21025</name>
</gene>
<dbReference type="RefSeq" id="WP_125965979.1">
    <property type="nucleotide sequence ID" value="NZ_RXFQ01000012.1"/>
</dbReference>
<proteinExistence type="predicted"/>
<keyword evidence="2" id="KW-1185">Reference proteome</keyword>
<accession>A0ABY0A2S0</accession>
<dbReference type="Proteomes" id="UP000271137">
    <property type="component" value="Unassembled WGS sequence"/>
</dbReference>
<evidence type="ECO:0000313" key="2">
    <source>
        <dbReference type="Proteomes" id="UP000271137"/>
    </source>
</evidence>